<dbReference type="InterPro" id="IPR055080">
    <property type="entry name" value="Gal80p-like_C"/>
</dbReference>
<dbReference type="Gene3D" id="3.40.50.720">
    <property type="entry name" value="NAD(P)-binding Rossmann-like Domain"/>
    <property type="match status" value="1"/>
</dbReference>
<gene>
    <name evidence="3" type="ORF">GPM918_LOCUS25889</name>
    <name evidence="4" type="ORF">SRO942_LOCUS25952</name>
</gene>
<dbReference type="EMBL" id="CAJNOQ010010213">
    <property type="protein sequence ID" value="CAF1245901.1"/>
    <property type="molecule type" value="Genomic_DNA"/>
</dbReference>
<dbReference type="PANTHER" id="PTHR43708">
    <property type="entry name" value="CONSERVED EXPRESSED OXIDOREDUCTASE (EUROFUNG)"/>
    <property type="match status" value="1"/>
</dbReference>
<evidence type="ECO:0000259" key="1">
    <source>
        <dbReference type="Pfam" id="PF01408"/>
    </source>
</evidence>
<dbReference type="PANTHER" id="PTHR43708:SF1">
    <property type="entry name" value="GALACTOSE_LACTOSE METABOLISM REGULATORY PROTEIN GAL80"/>
    <property type="match status" value="1"/>
</dbReference>
<dbReference type="SUPFAM" id="SSF51735">
    <property type="entry name" value="NAD(P)-binding Rossmann-fold domains"/>
    <property type="match status" value="1"/>
</dbReference>
<evidence type="ECO:0008006" key="6">
    <source>
        <dbReference type="Google" id="ProtNLM"/>
    </source>
</evidence>
<accession>A0A814ZQ00</accession>
<dbReference type="EMBL" id="CAJOBC010012376">
    <property type="protein sequence ID" value="CAF4011848.1"/>
    <property type="molecule type" value="Genomic_DNA"/>
</dbReference>
<protein>
    <recommendedName>
        <fullName evidence="6">Oxidoreductase</fullName>
    </recommendedName>
</protein>
<evidence type="ECO:0000313" key="4">
    <source>
        <dbReference type="EMBL" id="CAF4011848.1"/>
    </source>
</evidence>
<proteinExistence type="predicted"/>
<evidence type="ECO:0000313" key="3">
    <source>
        <dbReference type="EMBL" id="CAF1245901.1"/>
    </source>
</evidence>
<dbReference type="OrthoDB" id="2129491at2759"/>
<dbReference type="Pfam" id="PF22685">
    <property type="entry name" value="Gal80p_C-like"/>
    <property type="match status" value="1"/>
</dbReference>
<dbReference type="SUPFAM" id="SSF55347">
    <property type="entry name" value="Glyceraldehyde-3-phosphate dehydrogenase-like, C-terminal domain"/>
    <property type="match status" value="1"/>
</dbReference>
<dbReference type="Pfam" id="PF01408">
    <property type="entry name" value="GFO_IDH_MocA"/>
    <property type="match status" value="1"/>
</dbReference>
<sequence length="360" mass="39347">MSSKINVGFIGLSTKGGWASVAHVPYLKKSSIYTIKALSNSSIESAKSAAETFAIKKYYATPEELTQDPEVDTVVVSVKVPLHKRLITPALEQGKNAIVEWPLGRNLQEAEELTQLARSKDVKTMVVLQARQSSVVKKMKEIIDSGKLGTILSTHQYAAAFAWGATTNENIVYLADIENGANMITINGGHLMDAMCYILGEFDSVTATVHNSRKTIEVRDEKGKKIRDAPLTSHDQMSVSGVLTSGAYASVHIRGGSYKGTNLLWEIEGTHGELQVRGSIGLLQLSSPTLWASFDGGDMEEITPQDEQGSHVNVGRAYDEFAKEGGLYPTWEDAVVRHRMIEAIYKSAATGTKQTYKKTY</sequence>
<dbReference type="InterPro" id="IPR000683">
    <property type="entry name" value="Gfo/Idh/MocA-like_OxRdtase_N"/>
</dbReference>
<organism evidence="3 5">
    <name type="scientific">Didymodactylos carnosus</name>
    <dbReference type="NCBI Taxonomy" id="1234261"/>
    <lineage>
        <taxon>Eukaryota</taxon>
        <taxon>Metazoa</taxon>
        <taxon>Spiralia</taxon>
        <taxon>Gnathifera</taxon>
        <taxon>Rotifera</taxon>
        <taxon>Eurotatoria</taxon>
        <taxon>Bdelloidea</taxon>
        <taxon>Philodinida</taxon>
        <taxon>Philodinidae</taxon>
        <taxon>Didymodactylos</taxon>
    </lineage>
</organism>
<evidence type="ECO:0000313" key="5">
    <source>
        <dbReference type="Proteomes" id="UP000663829"/>
    </source>
</evidence>
<name>A0A814ZQ00_9BILA</name>
<dbReference type="Proteomes" id="UP000681722">
    <property type="component" value="Unassembled WGS sequence"/>
</dbReference>
<reference evidence="3" key="1">
    <citation type="submission" date="2021-02" db="EMBL/GenBank/DDBJ databases">
        <authorList>
            <person name="Nowell W R."/>
        </authorList>
    </citation>
    <scope>NUCLEOTIDE SEQUENCE</scope>
</reference>
<dbReference type="GO" id="GO:0000166">
    <property type="term" value="F:nucleotide binding"/>
    <property type="evidence" value="ECO:0007669"/>
    <property type="project" value="InterPro"/>
</dbReference>
<comment type="caution">
    <text evidence="3">The sequence shown here is derived from an EMBL/GenBank/DDBJ whole genome shotgun (WGS) entry which is preliminary data.</text>
</comment>
<dbReference type="AlphaFoldDB" id="A0A814ZQ00"/>
<dbReference type="InterPro" id="IPR036291">
    <property type="entry name" value="NAD(P)-bd_dom_sf"/>
</dbReference>
<dbReference type="Proteomes" id="UP000663829">
    <property type="component" value="Unassembled WGS sequence"/>
</dbReference>
<dbReference type="Gene3D" id="3.30.360.10">
    <property type="entry name" value="Dihydrodipicolinate Reductase, domain 2"/>
    <property type="match status" value="1"/>
</dbReference>
<keyword evidence="5" id="KW-1185">Reference proteome</keyword>
<evidence type="ECO:0000259" key="2">
    <source>
        <dbReference type="Pfam" id="PF22685"/>
    </source>
</evidence>
<feature type="domain" description="Gal80p-like C-terminal" evidence="2">
    <location>
        <begin position="136"/>
        <end position="278"/>
    </location>
</feature>
<feature type="domain" description="Gfo/Idh/MocA-like oxidoreductase N-terminal" evidence="1">
    <location>
        <begin position="5"/>
        <end position="126"/>
    </location>
</feature>
<dbReference type="InterPro" id="IPR051317">
    <property type="entry name" value="Gfo/Idh/MocA_oxidoreduct"/>
</dbReference>